<evidence type="ECO:0000313" key="2">
    <source>
        <dbReference type="WBParaSite" id="RSKR_0000310400.1"/>
    </source>
</evidence>
<name>A0AC35TQV1_9BILA</name>
<reference evidence="2" key="1">
    <citation type="submission" date="2016-11" db="UniProtKB">
        <authorList>
            <consortium name="WormBaseParasite"/>
        </authorList>
    </citation>
    <scope>IDENTIFICATION</scope>
    <source>
        <strain evidence="2">KR3021</strain>
    </source>
</reference>
<sequence>MNILTAAQLYINEIVQLAGPGLKIILMDKETTSIVSCTYSQSEMMQKEVYLFDRIDATTQGDALKYVKAVVFLRPTTKNIQLLCEEVKNPKYSQYYVNFSNLISKAEVKKLAEADNKELIKDLNEFYLDYIPLSTNLASLGIKDCYEEGSFELSSDCLARSVQMLTALSLSFKRKPSVRYLKASSNAVKLAEAMDRLFIRDDQLFESCSEEVLILILDRSEDAVTPLLNQWTYEAMVNELVGITNNRVKLNMLTTDQKGHEKREDKNYVLNCLQDEFYAENMYLNFGEIGQNIKKLMSDFQIKAKTHQELESVSDMKKFIEDYPQFKKISGTVSMHVQLVGELSAIVAKEKLMEVSELEQMMAANGDHSTCLGNTKRLIQDRDVNENNCLRLAMLYALRFEEHLNNSLPTLLSLLRSRQIAESKISAVRNIISFGGIKSRQNDLFKNQSASEMAKRFIKGFKGVENIYTQHEPYIIHVLESLVRNRLSESAFPHVRDSNGGSSLRRVESVILHVIGGATYEESAAVNAFNLKSRQNPSYPNVVLSSNWVHTTGSFVEALSKGKH</sequence>
<accession>A0AC35TQV1</accession>
<evidence type="ECO:0000313" key="1">
    <source>
        <dbReference type="Proteomes" id="UP000095286"/>
    </source>
</evidence>
<dbReference type="Proteomes" id="UP000095286">
    <property type="component" value="Unplaced"/>
</dbReference>
<protein>
    <submittedName>
        <fullName evidence="2">Vacuolar protein sorting-associated protein 45</fullName>
    </submittedName>
</protein>
<proteinExistence type="predicted"/>
<dbReference type="WBParaSite" id="RSKR_0000310400.1">
    <property type="protein sequence ID" value="RSKR_0000310400.1"/>
    <property type="gene ID" value="RSKR_0000310400"/>
</dbReference>
<organism evidence="1 2">
    <name type="scientific">Rhabditophanes sp. KR3021</name>
    <dbReference type="NCBI Taxonomy" id="114890"/>
    <lineage>
        <taxon>Eukaryota</taxon>
        <taxon>Metazoa</taxon>
        <taxon>Ecdysozoa</taxon>
        <taxon>Nematoda</taxon>
        <taxon>Chromadorea</taxon>
        <taxon>Rhabditida</taxon>
        <taxon>Tylenchina</taxon>
        <taxon>Panagrolaimomorpha</taxon>
        <taxon>Strongyloidoidea</taxon>
        <taxon>Alloionematidae</taxon>
        <taxon>Rhabditophanes</taxon>
    </lineage>
</organism>